<evidence type="ECO:0000313" key="2">
    <source>
        <dbReference type="EMBL" id="GAU45492.1"/>
    </source>
</evidence>
<accession>A0A2Z6P9B4</accession>
<dbReference type="InterPro" id="IPR032799">
    <property type="entry name" value="TAXi_C"/>
</dbReference>
<dbReference type="Pfam" id="PF14541">
    <property type="entry name" value="TAXi_C"/>
    <property type="match status" value="1"/>
</dbReference>
<evidence type="ECO:0000313" key="3">
    <source>
        <dbReference type="Proteomes" id="UP000242715"/>
    </source>
</evidence>
<evidence type="ECO:0000259" key="1">
    <source>
        <dbReference type="PROSITE" id="PS51767"/>
    </source>
</evidence>
<dbReference type="OrthoDB" id="2747330at2759"/>
<proteinExistence type="predicted"/>
<dbReference type="Gene3D" id="2.40.70.10">
    <property type="entry name" value="Acid Proteases"/>
    <property type="match status" value="1"/>
</dbReference>
<keyword evidence="3" id="KW-1185">Reference proteome</keyword>
<name>A0A2Z6P9B4_TRISU</name>
<feature type="domain" description="Peptidase A1" evidence="1">
    <location>
        <begin position="1"/>
        <end position="71"/>
    </location>
</feature>
<reference evidence="3" key="1">
    <citation type="journal article" date="2017" name="Front. Plant Sci.">
        <title>Climate Clever Clovers: New Paradigm to Reduce the Environmental Footprint of Ruminants by Breeding Low Methanogenic Forages Utilizing Haplotype Variation.</title>
        <authorList>
            <person name="Kaur P."/>
            <person name="Appels R."/>
            <person name="Bayer P.E."/>
            <person name="Keeble-Gagnere G."/>
            <person name="Wang J."/>
            <person name="Hirakawa H."/>
            <person name="Shirasawa K."/>
            <person name="Vercoe P."/>
            <person name="Stefanova K."/>
            <person name="Durmic Z."/>
            <person name="Nichols P."/>
            <person name="Revell C."/>
            <person name="Isobe S.N."/>
            <person name="Edwards D."/>
            <person name="Erskine W."/>
        </authorList>
    </citation>
    <scope>NUCLEOTIDE SEQUENCE [LARGE SCALE GENOMIC DNA]</scope>
    <source>
        <strain evidence="3">cv. Daliak</strain>
    </source>
</reference>
<organism evidence="2 3">
    <name type="scientific">Trifolium subterraneum</name>
    <name type="common">Subterranean clover</name>
    <dbReference type="NCBI Taxonomy" id="3900"/>
    <lineage>
        <taxon>Eukaryota</taxon>
        <taxon>Viridiplantae</taxon>
        <taxon>Streptophyta</taxon>
        <taxon>Embryophyta</taxon>
        <taxon>Tracheophyta</taxon>
        <taxon>Spermatophyta</taxon>
        <taxon>Magnoliopsida</taxon>
        <taxon>eudicotyledons</taxon>
        <taxon>Gunneridae</taxon>
        <taxon>Pentapetalae</taxon>
        <taxon>rosids</taxon>
        <taxon>fabids</taxon>
        <taxon>Fabales</taxon>
        <taxon>Fabaceae</taxon>
        <taxon>Papilionoideae</taxon>
        <taxon>50 kb inversion clade</taxon>
        <taxon>NPAAA clade</taxon>
        <taxon>Hologalegina</taxon>
        <taxon>IRL clade</taxon>
        <taxon>Trifolieae</taxon>
        <taxon>Trifolium</taxon>
    </lineage>
</organism>
<gene>
    <name evidence="2" type="ORF">TSUD_129370</name>
</gene>
<dbReference type="EMBL" id="DF974128">
    <property type="protein sequence ID" value="GAU45492.1"/>
    <property type="molecule type" value="Genomic_DNA"/>
</dbReference>
<dbReference type="InterPro" id="IPR021109">
    <property type="entry name" value="Peptidase_aspartic_dom_sf"/>
</dbReference>
<dbReference type="InterPro" id="IPR033121">
    <property type="entry name" value="PEPTIDASE_A1"/>
</dbReference>
<dbReference type="SUPFAM" id="SSF50630">
    <property type="entry name" value="Acid proteases"/>
    <property type="match status" value="1"/>
</dbReference>
<dbReference type="Proteomes" id="UP000242715">
    <property type="component" value="Unassembled WGS sequence"/>
</dbReference>
<dbReference type="PROSITE" id="PS51767">
    <property type="entry name" value="PEPTIDASE_A1"/>
    <property type="match status" value="1"/>
</dbReference>
<dbReference type="AlphaFoldDB" id="A0A2Z6P9B4"/>
<protein>
    <recommendedName>
        <fullName evidence="1">Peptidase A1 domain-containing protein</fullName>
    </recommendedName>
</protein>
<sequence length="76" mass="8317">MISIPKIRFFLSDDATIELAARGMLYAESSEQVCLAFVAKEDDSDITIFGNVQQRTLEVVYDIGGGKIRLGSNGCK</sequence>